<gene>
    <name evidence="2" type="ORF">P5673_010961</name>
</gene>
<organism evidence="2 3">
    <name type="scientific">Acropora cervicornis</name>
    <name type="common">Staghorn coral</name>
    <dbReference type="NCBI Taxonomy" id="6130"/>
    <lineage>
        <taxon>Eukaryota</taxon>
        <taxon>Metazoa</taxon>
        <taxon>Cnidaria</taxon>
        <taxon>Anthozoa</taxon>
        <taxon>Hexacorallia</taxon>
        <taxon>Scleractinia</taxon>
        <taxon>Astrocoeniina</taxon>
        <taxon>Acroporidae</taxon>
        <taxon>Acropora</taxon>
    </lineage>
</organism>
<dbReference type="InterPro" id="IPR011993">
    <property type="entry name" value="PH-like_dom_sf"/>
</dbReference>
<proteinExistence type="predicted"/>
<dbReference type="EMBL" id="JARQWQ010000020">
    <property type="protein sequence ID" value="KAK2565056.1"/>
    <property type="molecule type" value="Genomic_DNA"/>
</dbReference>
<feature type="domain" description="WH1" evidence="1">
    <location>
        <begin position="29"/>
        <end position="152"/>
    </location>
</feature>
<sequence>MSKRDSSRDEAFSDRLSEKDIFKIRLSLSCLSNRVVVCGSTAKLFYWTPPSAASLSNKWTSARSGVPVLVISSGDSGDRNPKGAYVGLVETDSGFSTWKETLTSSSNYREQQRNFHTLMLSTGDGTMAGLRFNNEDAARVFLKEVQDAVQEVLSVSSVPELNKPQPNVNKERLKKFRKLKKVEISTPCLFSHVTSITSATQIGGETGRAQENRERDGSRAFNATFSRPAHIRRAFSMSKTRK</sequence>
<name>A0AAD9QQ40_ACRCE</name>
<accession>A0AAD9QQ40</accession>
<dbReference type="PROSITE" id="PS50229">
    <property type="entry name" value="WH1"/>
    <property type="match status" value="1"/>
</dbReference>
<evidence type="ECO:0000313" key="2">
    <source>
        <dbReference type="EMBL" id="KAK2565056.1"/>
    </source>
</evidence>
<dbReference type="InterPro" id="IPR000697">
    <property type="entry name" value="WH1/EVH1_dom"/>
</dbReference>
<dbReference type="Proteomes" id="UP001249851">
    <property type="component" value="Unassembled WGS sequence"/>
</dbReference>
<dbReference type="SUPFAM" id="SSF50729">
    <property type="entry name" value="PH domain-like"/>
    <property type="match status" value="1"/>
</dbReference>
<dbReference type="Gene3D" id="2.30.29.30">
    <property type="entry name" value="Pleckstrin-homology domain (PH domain)/Phosphotyrosine-binding domain (PTB)"/>
    <property type="match status" value="1"/>
</dbReference>
<reference evidence="2" key="1">
    <citation type="journal article" date="2023" name="G3 (Bethesda)">
        <title>Whole genome assembly and annotation of the endangered Caribbean coral Acropora cervicornis.</title>
        <authorList>
            <person name="Selwyn J.D."/>
            <person name="Vollmer S.V."/>
        </authorList>
    </citation>
    <scope>NUCLEOTIDE SEQUENCE</scope>
    <source>
        <strain evidence="2">K2</strain>
    </source>
</reference>
<evidence type="ECO:0000313" key="3">
    <source>
        <dbReference type="Proteomes" id="UP001249851"/>
    </source>
</evidence>
<evidence type="ECO:0000259" key="1">
    <source>
        <dbReference type="PROSITE" id="PS50229"/>
    </source>
</evidence>
<keyword evidence="3" id="KW-1185">Reference proteome</keyword>
<protein>
    <recommendedName>
        <fullName evidence="1">WH1 domain-containing protein</fullName>
    </recommendedName>
</protein>
<dbReference type="AlphaFoldDB" id="A0AAD9QQ40"/>
<reference evidence="2" key="2">
    <citation type="journal article" date="2023" name="Science">
        <title>Genomic signatures of disease resistance in endangered staghorn corals.</title>
        <authorList>
            <person name="Vollmer S.V."/>
            <person name="Selwyn J.D."/>
            <person name="Despard B.A."/>
            <person name="Roesel C.L."/>
        </authorList>
    </citation>
    <scope>NUCLEOTIDE SEQUENCE</scope>
    <source>
        <strain evidence="2">K2</strain>
    </source>
</reference>
<comment type="caution">
    <text evidence="2">The sequence shown here is derived from an EMBL/GenBank/DDBJ whole genome shotgun (WGS) entry which is preliminary data.</text>
</comment>